<evidence type="ECO:0000313" key="1">
    <source>
        <dbReference type="EMBL" id="PIT38718.1"/>
    </source>
</evidence>
<dbReference type="RefSeq" id="WP_100152594.1">
    <property type="nucleotide sequence ID" value="NZ_MEIL01000029.1"/>
</dbReference>
<gene>
    <name evidence="1" type="ORF">BHC54_09415</name>
</gene>
<reference evidence="1" key="1">
    <citation type="journal article" date="2017" name="MBio">
        <title>Type VI secretion-mediated competition in the bee gut microbiome.</title>
        <authorList>
            <person name="Steele M.I."/>
            <person name="Kwong W.K."/>
            <person name="Powell J.E."/>
            <person name="Whiteley M."/>
            <person name="Moran N.A."/>
        </authorList>
    </citation>
    <scope>NUCLEOTIDE SEQUENCE [LARGE SCALE GENOMIC DNA]</scope>
    <source>
        <strain evidence="1">WkB273</strain>
    </source>
</reference>
<dbReference type="Pfam" id="PF10991">
    <property type="entry name" value="Enc34_ssDNA-bd"/>
    <property type="match status" value="1"/>
</dbReference>
<keyword evidence="2" id="KW-1185">Reference proteome</keyword>
<name>A0A2N9X6B5_9NEIS</name>
<accession>A0A2N9X6B5</accession>
<dbReference type="Proteomes" id="UP000230202">
    <property type="component" value="Unassembled WGS sequence"/>
</dbReference>
<sequence>MKCILKGVRLSFPNLFQASSVNGSEPRFAANFLIEPNSENAKAVETAIAQATKDKWGAKADLELKKLSASDRTCLHDGNLKDYDGYEGNLYLSASNSVKPLVLDKDAKTHLDSSDGRPYAGCYVNAIVDIWVQDNNFGKRINASLRGVQFVKDGDAFSGGGAATEDEFADLAVPDSDADEDFSDLI</sequence>
<evidence type="ECO:0008006" key="3">
    <source>
        <dbReference type="Google" id="ProtNLM"/>
    </source>
</evidence>
<dbReference type="InterPro" id="IPR022595">
    <property type="entry name" value="Enc34_ssDNA-bd"/>
</dbReference>
<organism evidence="1 2">
    <name type="scientific">Snodgrassella alvi</name>
    <dbReference type="NCBI Taxonomy" id="1196083"/>
    <lineage>
        <taxon>Bacteria</taxon>
        <taxon>Pseudomonadati</taxon>
        <taxon>Pseudomonadota</taxon>
        <taxon>Betaproteobacteria</taxon>
        <taxon>Neisseriales</taxon>
        <taxon>Neisseriaceae</taxon>
        <taxon>Snodgrassella</taxon>
    </lineage>
</organism>
<dbReference type="EMBL" id="MEIL01000029">
    <property type="protein sequence ID" value="PIT38718.1"/>
    <property type="molecule type" value="Genomic_DNA"/>
</dbReference>
<protein>
    <recommendedName>
        <fullName evidence="3">DUF2815 domain-containing protein</fullName>
    </recommendedName>
</protein>
<dbReference type="AlphaFoldDB" id="A0A2N9X6B5"/>
<dbReference type="SUPFAM" id="SSF50249">
    <property type="entry name" value="Nucleic acid-binding proteins"/>
    <property type="match status" value="1"/>
</dbReference>
<dbReference type="InterPro" id="IPR012340">
    <property type="entry name" value="NA-bd_OB-fold"/>
</dbReference>
<comment type="caution">
    <text evidence="1">The sequence shown here is derived from an EMBL/GenBank/DDBJ whole genome shotgun (WGS) entry which is preliminary data.</text>
</comment>
<dbReference type="Gene3D" id="2.40.50.140">
    <property type="entry name" value="Nucleic acid-binding proteins"/>
    <property type="match status" value="1"/>
</dbReference>
<evidence type="ECO:0000313" key="2">
    <source>
        <dbReference type="Proteomes" id="UP000230202"/>
    </source>
</evidence>
<proteinExistence type="predicted"/>